<dbReference type="PROSITE" id="PS50118">
    <property type="entry name" value="HMG_BOX_2"/>
    <property type="match status" value="1"/>
</dbReference>
<dbReference type="EMBL" id="CM035410">
    <property type="protein sequence ID" value="KAH7437134.1"/>
    <property type="molecule type" value="Genomic_DNA"/>
</dbReference>
<dbReference type="InterPro" id="IPR036910">
    <property type="entry name" value="HMG_box_dom_sf"/>
</dbReference>
<dbReference type="Gene3D" id="1.10.30.10">
    <property type="entry name" value="High mobility group box domain"/>
    <property type="match status" value="1"/>
</dbReference>
<dbReference type="OrthoDB" id="1919336at2759"/>
<dbReference type="PANTHER" id="PTHR46261:SF35">
    <property type="entry name" value="HIGH MOBILITY GROUP B PROTEIN 4-RELATED"/>
    <property type="match status" value="1"/>
</dbReference>
<dbReference type="PANTHER" id="PTHR46261">
    <property type="entry name" value="HIGH MOBILITY GROUP B PROTEIN 4-RELATED"/>
    <property type="match status" value="1"/>
</dbReference>
<evidence type="ECO:0000256" key="2">
    <source>
        <dbReference type="ARBA" id="ARBA00023125"/>
    </source>
</evidence>
<dbReference type="InterPro" id="IPR009071">
    <property type="entry name" value="HMG_box_dom"/>
</dbReference>
<dbReference type="AlphaFoldDB" id="A0A8T2UUN8"/>
<dbReference type="CDD" id="cd22005">
    <property type="entry name" value="HMG-box_AtHMGB1-like"/>
    <property type="match status" value="1"/>
</dbReference>
<evidence type="ECO:0000256" key="1">
    <source>
        <dbReference type="ARBA" id="ARBA00004123"/>
    </source>
</evidence>
<dbReference type="GO" id="GO:0005634">
    <property type="term" value="C:nucleus"/>
    <property type="evidence" value="ECO:0007669"/>
    <property type="project" value="UniProtKB-SubCell"/>
</dbReference>
<comment type="caution">
    <text evidence="7">The sequence shown here is derived from an EMBL/GenBank/DDBJ whole genome shotgun (WGS) entry which is preliminary data.</text>
</comment>
<proteinExistence type="predicted"/>
<evidence type="ECO:0000256" key="3">
    <source>
        <dbReference type="ARBA" id="ARBA00023242"/>
    </source>
</evidence>
<gene>
    <name evidence="7" type="ORF">KP509_05G057900</name>
</gene>
<keyword evidence="8" id="KW-1185">Reference proteome</keyword>
<dbReference type="SUPFAM" id="SSF47095">
    <property type="entry name" value="HMG-box"/>
    <property type="match status" value="1"/>
</dbReference>
<keyword evidence="2 4" id="KW-0238">DNA-binding</keyword>
<sequence length="187" mass="20601">MASSAITCKSQPPKVRKRIAIGVLAAGVADAKQNPPSGIQSKMPRKRRGTGTGEVVILASNTRTKVKRAKNPNEPKRPPTAFLLFMEEFRQAYKKANPNGKGGASLITKEGSEKWRAMSVKDKEPFVKMSAEKKEDYQKAFKIYRSGRKDSVESTITDNAEAKHEEVDESSEETAGSAQQQTDETEQ</sequence>
<dbReference type="GO" id="GO:0003677">
    <property type="term" value="F:DNA binding"/>
    <property type="evidence" value="ECO:0007669"/>
    <property type="project" value="UniProtKB-UniRule"/>
</dbReference>
<comment type="subcellular location">
    <subcellularLocation>
        <location evidence="1">Nucleus</location>
    </subcellularLocation>
</comment>
<feature type="region of interest" description="Disordered" evidence="5">
    <location>
        <begin position="31"/>
        <end position="53"/>
    </location>
</feature>
<dbReference type="Pfam" id="PF00505">
    <property type="entry name" value="HMG_box"/>
    <property type="match status" value="1"/>
</dbReference>
<feature type="DNA-binding region" description="HMG box" evidence="4">
    <location>
        <begin position="75"/>
        <end position="145"/>
    </location>
</feature>
<dbReference type="InterPro" id="IPR031061">
    <property type="entry name" value="HMGB_plant"/>
</dbReference>
<accession>A0A8T2UUN8</accession>
<reference evidence="7" key="1">
    <citation type="submission" date="2021-08" db="EMBL/GenBank/DDBJ databases">
        <title>WGS assembly of Ceratopteris richardii.</title>
        <authorList>
            <person name="Marchant D.B."/>
            <person name="Chen G."/>
            <person name="Jenkins J."/>
            <person name="Shu S."/>
            <person name="Leebens-Mack J."/>
            <person name="Grimwood J."/>
            <person name="Schmutz J."/>
            <person name="Soltis P."/>
            <person name="Soltis D."/>
            <person name="Chen Z.-H."/>
        </authorList>
    </citation>
    <scope>NUCLEOTIDE SEQUENCE</scope>
    <source>
        <strain evidence="7">Whitten #5841</strain>
        <tissue evidence="7">Leaf</tissue>
    </source>
</reference>
<evidence type="ECO:0000313" key="7">
    <source>
        <dbReference type="EMBL" id="KAH7437134.1"/>
    </source>
</evidence>
<evidence type="ECO:0000256" key="5">
    <source>
        <dbReference type="SAM" id="MobiDB-lite"/>
    </source>
</evidence>
<evidence type="ECO:0000313" key="8">
    <source>
        <dbReference type="Proteomes" id="UP000825935"/>
    </source>
</evidence>
<protein>
    <recommendedName>
        <fullName evidence="6">HMG box domain-containing protein</fullName>
    </recommendedName>
</protein>
<evidence type="ECO:0000256" key="4">
    <source>
        <dbReference type="PROSITE-ProRule" id="PRU00267"/>
    </source>
</evidence>
<feature type="region of interest" description="Disordered" evidence="5">
    <location>
        <begin position="148"/>
        <end position="187"/>
    </location>
</feature>
<feature type="compositionally biased region" description="Polar residues" evidence="5">
    <location>
        <begin position="173"/>
        <end position="187"/>
    </location>
</feature>
<feature type="domain" description="HMG box" evidence="6">
    <location>
        <begin position="75"/>
        <end position="145"/>
    </location>
</feature>
<dbReference type="SMART" id="SM00398">
    <property type="entry name" value="HMG"/>
    <property type="match status" value="1"/>
</dbReference>
<evidence type="ECO:0000259" key="6">
    <source>
        <dbReference type="PROSITE" id="PS50118"/>
    </source>
</evidence>
<organism evidence="7 8">
    <name type="scientific">Ceratopteris richardii</name>
    <name type="common">Triangle waterfern</name>
    <dbReference type="NCBI Taxonomy" id="49495"/>
    <lineage>
        <taxon>Eukaryota</taxon>
        <taxon>Viridiplantae</taxon>
        <taxon>Streptophyta</taxon>
        <taxon>Embryophyta</taxon>
        <taxon>Tracheophyta</taxon>
        <taxon>Polypodiopsida</taxon>
        <taxon>Polypodiidae</taxon>
        <taxon>Polypodiales</taxon>
        <taxon>Pteridineae</taxon>
        <taxon>Pteridaceae</taxon>
        <taxon>Parkerioideae</taxon>
        <taxon>Ceratopteris</taxon>
    </lineage>
</organism>
<dbReference type="Proteomes" id="UP000825935">
    <property type="component" value="Chromosome 5"/>
</dbReference>
<keyword evidence="3 4" id="KW-0539">Nucleus</keyword>
<feature type="region of interest" description="Disordered" evidence="5">
    <location>
        <begin position="60"/>
        <end position="79"/>
    </location>
</feature>
<name>A0A8T2UUN8_CERRI</name>